<dbReference type="PANTHER" id="PTHR30544">
    <property type="entry name" value="23S RRNA METHYLTRANSFERASE"/>
    <property type="match status" value="1"/>
</dbReference>
<comment type="function">
    <text evidence="13">Specifically methylates position 2 of adenine 2503 in 23S rRNA and position 2 of adenine 37 in tRNAs.</text>
</comment>
<sequence>MTDLKSLTQEQLKKLCQELGWQDYRSKQIFSWLWQKNATDIQEMTNLSKEKRNLLASGYYIGQLKPERTARDKDGTRKFTFRLKRDNIIESVFIPGKDRKTVCISTQVGCKLGCKFCYTAKMGFKRNLEWHEIAGQVLAIRKLVNQRITNVVFMGMGEPFLNYDATIEAIKALNSDFGINIGARRITVSTSGIPEAIRRYSRFPLQSKLAISLNASDNETRSMLMPVNRKYPLEKLIPAVREFTQIKNKRVTFEYVLIDGINNRKKDIRQLANLLKAIPCKINLIPFNPFPGTEFCAPPFRSVEDFAEALYPLLPAVTIRKSRGSSILAACGQLAGTTTR</sequence>
<dbReference type="GO" id="GO:0070475">
    <property type="term" value="P:rRNA base methylation"/>
    <property type="evidence" value="ECO:0007669"/>
    <property type="project" value="UniProtKB-UniRule"/>
</dbReference>
<evidence type="ECO:0000256" key="7">
    <source>
        <dbReference type="ARBA" id="ARBA00022691"/>
    </source>
</evidence>
<feature type="binding site" evidence="13">
    <location>
        <position position="114"/>
    </location>
    <ligand>
        <name>[4Fe-4S] cluster</name>
        <dbReference type="ChEBI" id="CHEBI:49883"/>
        <note>4Fe-4S-S-AdoMet</note>
    </ligand>
</feature>
<evidence type="ECO:0000256" key="9">
    <source>
        <dbReference type="ARBA" id="ARBA00022723"/>
    </source>
</evidence>
<evidence type="ECO:0000256" key="10">
    <source>
        <dbReference type="ARBA" id="ARBA00023004"/>
    </source>
</evidence>
<feature type="binding site" evidence="13">
    <location>
        <position position="189"/>
    </location>
    <ligand>
        <name>S-adenosyl-L-methionine</name>
        <dbReference type="ChEBI" id="CHEBI:59789"/>
    </ligand>
</feature>
<dbReference type="PANTHER" id="PTHR30544:SF5">
    <property type="entry name" value="RADICAL SAM CORE DOMAIN-CONTAINING PROTEIN"/>
    <property type="match status" value="1"/>
</dbReference>
<dbReference type="InterPro" id="IPR027492">
    <property type="entry name" value="RNA_MTrfase_RlmN"/>
</dbReference>
<reference evidence="15 16" key="1">
    <citation type="submission" date="2017-07" db="EMBL/GenBank/DDBJ databases">
        <title>Recovery of genomes from metagenomes via a dereplication, aggregation, and scoring strategy.</title>
        <authorList>
            <person name="Sieber C.M."/>
            <person name="Probst A.J."/>
            <person name="Sharrar A."/>
            <person name="Thomas B.C."/>
            <person name="Hess M."/>
            <person name="Tringe S.G."/>
            <person name="Banfield J.F."/>
        </authorList>
    </citation>
    <scope>NUCLEOTIDE SEQUENCE [LARGE SCALE GENOMIC DNA]</scope>
    <source>
        <strain evidence="15">JGI_Cruoil_03_51_56</strain>
    </source>
</reference>
<dbReference type="SUPFAM" id="SSF102114">
    <property type="entry name" value="Radical SAM enzymes"/>
    <property type="match status" value="1"/>
</dbReference>
<dbReference type="InterPro" id="IPR048641">
    <property type="entry name" value="RlmN_N"/>
</dbReference>
<evidence type="ECO:0000256" key="4">
    <source>
        <dbReference type="ARBA" id="ARBA00022552"/>
    </source>
</evidence>
<comment type="subcellular location">
    <subcellularLocation>
        <location evidence="1 13">Cytoplasm</location>
    </subcellularLocation>
</comment>
<comment type="catalytic activity">
    <reaction evidence="13">
        <text>adenosine(2503) in 23S rRNA + 2 reduced [2Fe-2S]-[ferredoxin] + 2 S-adenosyl-L-methionine = 2-methyladenosine(2503) in 23S rRNA + 5'-deoxyadenosine + L-methionine + 2 oxidized [2Fe-2S]-[ferredoxin] + S-adenosyl-L-homocysteine</text>
        <dbReference type="Rhea" id="RHEA:42916"/>
        <dbReference type="Rhea" id="RHEA-COMP:10000"/>
        <dbReference type="Rhea" id="RHEA-COMP:10001"/>
        <dbReference type="Rhea" id="RHEA-COMP:10152"/>
        <dbReference type="Rhea" id="RHEA-COMP:10282"/>
        <dbReference type="ChEBI" id="CHEBI:17319"/>
        <dbReference type="ChEBI" id="CHEBI:33737"/>
        <dbReference type="ChEBI" id="CHEBI:33738"/>
        <dbReference type="ChEBI" id="CHEBI:57844"/>
        <dbReference type="ChEBI" id="CHEBI:57856"/>
        <dbReference type="ChEBI" id="CHEBI:59789"/>
        <dbReference type="ChEBI" id="CHEBI:74411"/>
        <dbReference type="ChEBI" id="CHEBI:74497"/>
        <dbReference type="EC" id="2.1.1.192"/>
    </reaction>
</comment>
<dbReference type="GO" id="GO:0002935">
    <property type="term" value="F:tRNA (adenine(37)-C2)-methyltransferase activity"/>
    <property type="evidence" value="ECO:0007669"/>
    <property type="project" value="UniProtKB-UniRule"/>
</dbReference>
<dbReference type="GO" id="GO:0030488">
    <property type="term" value="P:tRNA methylation"/>
    <property type="evidence" value="ECO:0007669"/>
    <property type="project" value="UniProtKB-UniRule"/>
</dbReference>
<evidence type="ECO:0000259" key="14">
    <source>
        <dbReference type="PROSITE" id="PS51918"/>
    </source>
</evidence>
<keyword evidence="12 13" id="KW-1015">Disulfide bond</keyword>
<evidence type="ECO:0000256" key="13">
    <source>
        <dbReference type="HAMAP-Rule" id="MF_01849"/>
    </source>
</evidence>
<dbReference type="Pfam" id="PF21016">
    <property type="entry name" value="RlmN_N"/>
    <property type="match status" value="1"/>
</dbReference>
<evidence type="ECO:0000313" key="15">
    <source>
        <dbReference type="EMBL" id="OYD14028.1"/>
    </source>
</evidence>
<dbReference type="InterPro" id="IPR040072">
    <property type="entry name" value="Methyltransferase_A"/>
</dbReference>
<keyword evidence="8 13" id="KW-0819">tRNA processing</keyword>
<dbReference type="AlphaFoldDB" id="A0A235BNX7"/>
<dbReference type="SFLD" id="SFLDF00275">
    <property type="entry name" value="adenosine_C2_methyltransferase"/>
    <property type="match status" value="1"/>
</dbReference>
<evidence type="ECO:0000313" key="16">
    <source>
        <dbReference type="Proteomes" id="UP000215559"/>
    </source>
</evidence>
<comment type="miscellaneous">
    <text evidence="13">Reaction proceeds by a ping-pong mechanism involving intermediate methylation of a conserved cysteine residue.</text>
</comment>
<keyword evidence="3 13" id="KW-0963">Cytoplasm</keyword>
<comment type="similarity">
    <text evidence="13">Belongs to the radical SAM superfamily. RlmN family.</text>
</comment>
<dbReference type="EC" id="2.1.1.192" evidence="13"/>
<dbReference type="GO" id="GO:0000049">
    <property type="term" value="F:tRNA binding"/>
    <property type="evidence" value="ECO:0007669"/>
    <property type="project" value="UniProtKB-UniRule"/>
</dbReference>
<keyword evidence="11 13" id="KW-0411">Iron-sulfur</keyword>
<keyword evidence="2 13" id="KW-0004">4Fe-4S</keyword>
<dbReference type="GO" id="GO:0051539">
    <property type="term" value="F:4 iron, 4 sulfur cluster binding"/>
    <property type="evidence" value="ECO:0007669"/>
    <property type="project" value="UniProtKB-UniRule"/>
</dbReference>
<keyword evidence="5 13" id="KW-0489">Methyltransferase</keyword>
<dbReference type="Proteomes" id="UP000215559">
    <property type="component" value="Unassembled WGS sequence"/>
</dbReference>
<dbReference type="GO" id="GO:0070040">
    <property type="term" value="F:rRNA (adenine(2503)-C2-)-methyltransferase activity"/>
    <property type="evidence" value="ECO:0007669"/>
    <property type="project" value="UniProtKB-UniRule"/>
</dbReference>
<keyword evidence="6 13" id="KW-0808">Transferase</keyword>
<comment type="catalytic activity">
    <reaction evidence="13">
        <text>adenosine(37) in tRNA + 2 reduced [2Fe-2S]-[ferredoxin] + 2 S-adenosyl-L-methionine = 2-methyladenosine(37) in tRNA + 5'-deoxyadenosine + L-methionine + 2 oxidized [2Fe-2S]-[ferredoxin] + S-adenosyl-L-homocysteine</text>
        <dbReference type="Rhea" id="RHEA:43332"/>
        <dbReference type="Rhea" id="RHEA-COMP:10000"/>
        <dbReference type="Rhea" id="RHEA-COMP:10001"/>
        <dbReference type="Rhea" id="RHEA-COMP:10162"/>
        <dbReference type="Rhea" id="RHEA-COMP:10485"/>
        <dbReference type="ChEBI" id="CHEBI:17319"/>
        <dbReference type="ChEBI" id="CHEBI:33737"/>
        <dbReference type="ChEBI" id="CHEBI:33738"/>
        <dbReference type="ChEBI" id="CHEBI:57844"/>
        <dbReference type="ChEBI" id="CHEBI:57856"/>
        <dbReference type="ChEBI" id="CHEBI:59789"/>
        <dbReference type="ChEBI" id="CHEBI:74411"/>
        <dbReference type="ChEBI" id="CHEBI:74497"/>
        <dbReference type="EC" id="2.1.1.192"/>
    </reaction>
</comment>
<accession>A0A235BNX7</accession>
<evidence type="ECO:0000256" key="3">
    <source>
        <dbReference type="ARBA" id="ARBA00022490"/>
    </source>
</evidence>
<dbReference type="PROSITE" id="PS51918">
    <property type="entry name" value="RADICAL_SAM"/>
    <property type="match status" value="1"/>
</dbReference>
<dbReference type="Gene3D" id="3.20.20.70">
    <property type="entry name" value="Aldolase class I"/>
    <property type="match status" value="1"/>
</dbReference>
<feature type="binding site" evidence="13">
    <location>
        <position position="117"/>
    </location>
    <ligand>
        <name>[4Fe-4S] cluster</name>
        <dbReference type="ChEBI" id="CHEBI:49883"/>
        <note>4Fe-4S-S-AdoMet</note>
    </ligand>
</feature>
<dbReference type="SFLD" id="SFLDS00029">
    <property type="entry name" value="Radical_SAM"/>
    <property type="match status" value="1"/>
</dbReference>
<keyword evidence="7 13" id="KW-0949">S-adenosyl-L-methionine</keyword>
<keyword evidence="9 13" id="KW-0479">Metal-binding</keyword>
<dbReference type="InterPro" id="IPR058240">
    <property type="entry name" value="rSAM_sf"/>
</dbReference>
<dbReference type="Pfam" id="PF04055">
    <property type="entry name" value="Radical_SAM"/>
    <property type="match status" value="1"/>
</dbReference>
<evidence type="ECO:0000256" key="1">
    <source>
        <dbReference type="ARBA" id="ARBA00004496"/>
    </source>
</evidence>
<gene>
    <name evidence="13 15" type="primary">rlmN</name>
    <name evidence="15" type="ORF">CH330_09480</name>
</gene>
<evidence type="ECO:0000256" key="6">
    <source>
        <dbReference type="ARBA" id="ARBA00022679"/>
    </source>
</evidence>
<feature type="binding site" evidence="13">
    <location>
        <begin position="157"/>
        <end position="158"/>
    </location>
    <ligand>
        <name>S-adenosyl-L-methionine</name>
        <dbReference type="ChEBI" id="CHEBI:59789"/>
    </ligand>
</feature>
<evidence type="ECO:0000256" key="8">
    <source>
        <dbReference type="ARBA" id="ARBA00022694"/>
    </source>
</evidence>
<dbReference type="EMBL" id="NOZP01000183">
    <property type="protein sequence ID" value="OYD14028.1"/>
    <property type="molecule type" value="Genomic_DNA"/>
</dbReference>
<dbReference type="SFLD" id="SFLDG01062">
    <property type="entry name" value="methyltransferase_(Class_A)"/>
    <property type="match status" value="1"/>
</dbReference>
<keyword evidence="4 13" id="KW-0698">rRNA processing</keyword>
<dbReference type="InterPro" id="IPR007197">
    <property type="entry name" value="rSAM"/>
</dbReference>
<evidence type="ECO:0000256" key="5">
    <source>
        <dbReference type="ARBA" id="ARBA00022603"/>
    </source>
</evidence>
<evidence type="ECO:0000256" key="2">
    <source>
        <dbReference type="ARBA" id="ARBA00022485"/>
    </source>
</evidence>
<feature type="binding site" evidence="13">
    <location>
        <position position="288"/>
    </location>
    <ligand>
        <name>S-adenosyl-L-methionine</name>
        <dbReference type="ChEBI" id="CHEBI:59789"/>
    </ligand>
</feature>
<name>A0A235BNX7_UNCW3</name>
<proteinExistence type="inferred from homology"/>
<organism evidence="15 16">
    <name type="scientific">candidate division WOR-3 bacterium JGI_Cruoil_03_51_56</name>
    <dbReference type="NCBI Taxonomy" id="1973747"/>
    <lineage>
        <taxon>Bacteria</taxon>
        <taxon>Bacteria division WOR-3</taxon>
    </lineage>
</organism>
<comment type="cofactor">
    <cofactor evidence="13">
        <name>[4Fe-4S] cluster</name>
        <dbReference type="ChEBI" id="CHEBI:49883"/>
    </cofactor>
    <text evidence="13">Binds 1 [4Fe-4S] cluster. The cluster is coordinated with 3 cysteines and an exchangeable S-adenosyl-L-methionine.</text>
</comment>
<dbReference type="NCBIfam" id="TIGR00048">
    <property type="entry name" value="rRNA_mod_RlmN"/>
    <property type="match status" value="1"/>
</dbReference>
<comment type="caution">
    <text evidence="13">Lacks conserved residue(s) required for the propagation of feature annotation.</text>
</comment>
<dbReference type="GO" id="GO:0046872">
    <property type="term" value="F:metal ion binding"/>
    <property type="evidence" value="ECO:0007669"/>
    <property type="project" value="UniProtKB-KW"/>
</dbReference>
<dbReference type="InterPro" id="IPR013785">
    <property type="entry name" value="Aldolase_TIM"/>
</dbReference>
<evidence type="ECO:0000256" key="12">
    <source>
        <dbReference type="ARBA" id="ARBA00023157"/>
    </source>
</evidence>
<feature type="domain" description="Radical SAM core" evidence="14">
    <location>
        <begin position="96"/>
        <end position="326"/>
    </location>
</feature>
<dbReference type="PIRSF" id="PIRSF006004">
    <property type="entry name" value="CHP00048"/>
    <property type="match status" value="1"/>
</dbReference>
<dbReference type="GO" id="GO:0005737">
    <property type="term" value="C:cytoplasm"/>
    <property type="evidence" value="ECO:0007669"/>
    <property type="project" value="UniProtKB-SubCell"/>
</dbReference>
<dbReference type="CDD" id="cd01335">
    <property type="entry name" value="Radical_SAM"/>
    <property type="match status" value="1"/>
</dbReference>
<feature type="binding site" evidence="13">
    <location>
        <position position="110"/>
    </location>
    <ligand>
        <name>[4Fe-4S] cluster</name>
        <dbReference type="ChEBI" id="CHEBI:49883"/>
        <note>4Fe-4S-S-AdoMet</note>
    </ligand>
</feature>
<keyword evidence="10 13" id="KW-0408">Iron</keyword>
<dbReference type="SMART" id="SM00729">
    <property type="entry name" value="Elp3"/>
    <property type="match status" value="1"/>
</dbReference>
<dbReference type="Gene3D" id="1.10.150.530">
    <property type="match status" value="1"/>
</dbReference>
<feature type="active site" description="Proton acceptor" evidence="13">
    <location>
        <position position="90"/>
    </location>
</feature>
<dbReference type="FunFam" id="3.20.20.70:FF:000014">
    <property type="entry name" value="Probable dual-specificity RNA methyltransferase RlmN"/>
    <property type="match status" value="1"/>
</dbReference>
<dbReference type="InterPro" id="IPR006638">
    <property type="entry name" value="Elp3/MiaA/NifB-like_rSAM"/>
</dbReference>
<dbReference type="GO" id="GO:0019843">
    <property type="term" value="F:rRNA binding"/>
    <property type="evidence" value="ECO:0007669"/>
    <property type="project" value="UniProtKB-UniRule"/>
</dbReference>
<feature type="binding site" evidence="13">
    <location>
        <begin position="212"/>
        <end position="214"/>
    </location>
    <ligand>
        <name>S-adenosyl-L-methionine</name>
        <dbReference type="ChEBI" id="CHEBI:59789"/>
    </ligand>
</feature>
<comment type="caution">
    <text evidence="15">The sequence shown here is derived from an EMBL/GenBank/DDBJ whole genome shotgun (WGS) entry which is preliminary data.</text>
</comment>
<evidence type="ECO:0000256" key="11">
    <source>
        <dbReference type="ARBA" id="ARBA00023014"/>
    </source>
</evidence>
<feature type="active site" description="S-methylcysteine intermediate" evidence="13">
    <location>
        <position position="331"/>
    </location>
</feature>
<protein>
    <recommendedName>
        <fullName evidence="13">Probable dual-specificity RNA methyltransferase RlmN</fullName>
        <ecNumber evidence="13">2.1.1.192</ecNumber>
    </recommendedName>
    <alternativeName>
        <fullName evidence="13">23S rRNA (adenine(2503)-C(2))-methyltransferase</fullName>
    </alternativeName>
    <alternativeName>
        <fullName evidence="13">23S rRNA m2A2503 methyltransferase</fullName>
    </alternativeName>
    <alternativeName>
        <fullName evidence="13">Ribosomal RNA large subunit methyltransferase N</fullName>
    </alternativeName>
    <alternativeName>
        <fullName evidence="13">tRNA (adenine(37)-C(2))-methyltransferase</fullName>
    </alternativeName>
    <alternativeName>
        <fullName evidence="13">tRNA m2A37 methyltransferase</fullName>
    </alternativeName>
</protein>
<dbReference type="HAMAP" id="MF_01849">
    <property type="entry name" value="RNA_methyltr_RlmN"/>
    <property type="match status" value="1"/>
</dbReference>
<dbReference type="InterPro" id="IPR004383">
    <property type="entry name" value="rRNA_lsu_MTrfase_RlmN/Cfr"/>
</dbReference>